<dbReference type="Pfam" id="PF14223">
    <property type="entry name" value="Retrotran_gag_2"/>
    <property type="match status" value="1"/>
</dbReference>
<accession>A0A9N7R4G3</accession>
<feature type="non-terminal residue" evidence="1">
    <location>
        <position position="138"/>
    </location>
</feature>
<proteinExistence type="predicted"/>
<evidence type="ECO:0000313" key="1">
    <source>
        <dbReference type="EMBL" id="CAA0814571.1"/>
    </source>
</evidence>
<reference evidence="1" key="1">
    <citation type="submission" date="2019-12" db="EMBL/GenBank/DDBJ databases">
        <authorList>
            <person name="Scholes J."/>
        </authorList>
    </citation>
    <scope>NUCLEOTIDE SEQUENCE</scope>
</reference>
<keyword evidence="2" id="KW-1185">Reference proteome</keyword>
<organism evidence="1 2">
    <name type="scientific">Striga hermonthica</name>
    <name type="common">Purple witchweed</name>
    <name type="synonym">Buchnera hermonthica</name>
    <dbReference type="NCBI Taxonomy" id="68872"/>
    <lineage>
        <taxon>Eukaryota</taxon>
        <taxon>Viridiplantae</taxon>
        <taxon>Streptophyta</taxon>
        <taxon>Embryophyta</taxon>
        <taxon>Tracheophyta</taxon>
        <taxon>Spermatophyta</taxon>
        <taxon>Magnoliopsida</taxon>
        <taxon>eudicotyledons</taxon>
        <taxon>Gunneridae</taxon>
        <taxon>Pentapetalae</taxon>
        <taxon>asterids</taxon>
        <taxon>lamiids</taxon>
        <taxon>Lamiales</taxon>
        <taxon>Orobanchaceae</taxon>
        <taxon>Buchnereae</taxon>
        <taxon>Striga</taxon>
    </lineage>
</organism>
<evidence type="ECO:0008006" key="3">
    <source>
        <dbReference type="Google" id="ProtNLM"/>
    </source>
</evidence>
<comment type="caution">
    <text evidence="1">The sequence shown here is derived from an EMBL/GenBank/DDBJ whole genome shotgun (WGS) entry which is preliminary data.</text>
</comment>
<gene>
    <name evidence="1" type="ORF">SHERM_14856</name>
</gene>
<dbReference type="Proteomes" id="UP001153555">
    <property type="component" value="Unassembled WGS sequence"/>
</dbReference>
<protein>
    <recommendedName>
        <fullName evidence="3">Retrovirus-related Pol polyprotein from transposon TNT 1-94</fullName>
    </recommendedName>
</protein>
<dbReference type="OrthoDB" id="1749397at2759"/>
<dbReference type="EMBL" id="CACSLK010012206">
    <property type="protein sequence ID" value="CAA0814571.1"/>
    <property type="molecule type" value="Genomic_DNA"/>
</dbReference>
<evidence type="ECO:0000313" key="2">
    <source>
        <dbReference type="Proteomes" id="UP001153555"/>
    </source>
</evidence>
<dbReference type="PANTHER" id="PTHR47481:SF31">
    <property type="entry name" value="OS01G0873500 PROTEIN"/>
    <property type="match status" value="1"/>
</dbReference>
<dbReference type="AlphaFoldDB" id="A0A9N7R4G3"/>
<sequence>QTTMNPEFLLWMRQDQILASWLLSSLSEPLLVTTVGLTTSREIWESLEIGFSSQSKARILQHKLKLQTLKKGNLNMRDYLNQIKTCCDTLAAAGQSVSDEEQVMHILAGLGQEYNPVMVSIMSKLETPVLRDVHSLLL</sequence>
<dbReference type="PANTHER" id="PTHR47481">
    <property type="match status" value="1"/>
</dbReference>
<feature type="non-terminal residue" evidence="1">
    <location>
        <position position="1"/>
    </location>
</feature>
<name>A0A9N7R4G3_STRHE</name>